<feature type="modified residue" description="O-(pantetheine 4'-phosphoryl)serine" evidence="8">
    <location>
        <position position="35"/>
    </location>
</feature>
<evidence type="ECO:0000256" key="4">
    <source>
        <dbReference type="ARBA" id="ARBA00022832"/>
    </source>
</evidence>
<accession>A0A2P7QSM6</accession>
<dbReference type="PROSITE" id="PS00012">
    <property type="entry name" value="PHOSPHOPANTETHEINE"/>
    <property type="match status" value="1"/>
</dbReference>
<dbReference type="PROSITE" id="PS50075">
    <property type="entry name" value="CARRIER"/>
    <property type="match status" value="1"/>
</dbReference>
<comment type="PTM">
    <text evidence="8">4'-phosphopantetheine is transferred from CoA to a specific serine of apo-ACP by AcpS. This modification is essential for activity because fatty acids are bound in thioester linkage to the sulfhydryl of the prosthetic group.</text>
</comment>
<organism evidence="10 11">
    <name type="scientific">Allosphingosinicella deserti</name>
    <dbReference type="NCBI Taxonomy" id="2116704"/>
    <lineage>
        <taxon>Bacteria</taxon>
        <taxon>Pseudomonadati</taxon>
        <taxon>Pseudomonadota</taxon>
        <taxon>Alphaproteobacteria</taxon>
        <taxon>Sphingomonadales</taxon>
        <taxon>Sphingomonadaceae</taxon>
        <taxon>Allosphingosinicella</taxon>
    </lineage>
</organism>
<dbReference type="UniPathway" id="UPA00360"/>
<dbReference type="AlphaFoldDB" id="A0A2P7QSM6"/>
<keyword evidence="8" id="KW-0963">Cytoplasm</keyword>
<dbReference type="GO" id="GO:0005737">
    <property type="term" value="C:cytoplasm"/>
    <property type="evidence" value="ECO:0007669"/>
    <property type="project" value="UniProtKB-SubCell"/>
</dbReference>
<dbReference type="Gene3D" id="1.10.1200.10">
    <property type="entry name" value="ACP-like"/>
    <property type="match status" value="1"/>
</dbReference>
<dbReference type="SUPFAM" id="SSF47336">
    <property type="entry name" value="ACP-like"/>
    <property type="match status" value="1"/>
</dbReference>
<comment type="pathway">
    <text evidence="7">Glycolipid biosynthesis; KDO(2)-lipid A biosynthesis.</text>
</comment>
<proteinExistence type="inferred from homology"/>
<evidence type="ECO:0000259" key="9">
    <source>
        <dbReference type="PROSITE" id="PS50075"/>
    </source>
</evidence>
<evidence type="ECO:0000256" key="5">
    <source>
        <dbReference type="ARBA" id="ARBA00023098"/>
    </source>
</evidence>
<name>A0A2P7QSM6_9SPHN</name>
<comment type="similarity">
    <text evidence="8">Belongs to the acyl carrier protein (ACP) family.</text>
</comment>
<reference evidence="10 11" key="1">
    <citation type="submission" date="2018-03" db="EMBL/GenBank/DDBJ databases">
        <title>The draft genome of Sphingosinicella sp. GL-C-18.</title>
        <authorList>
            <person name="Liu L."/>
            <person name="Li L."/>
            <person name="Liang L."/>
            <person name="Zhang X."/>
            <person name="Wang T."/>
        </authorList>
    </citation>
    <scope>NUCLEOTIDE SEQUENCE [LARGE SCALE GENOMIC DNA]</scope>
    <source>
        <strain evidence="10 11">GL-C-18</strain>
    </source>
</reference>
<keyword evidence="11" id="KW-1185">Reference proteome</keyword>
<comment type="subcellular location">
    <subcellularLocation>
        <location evidence="8">Cytoplasm</location>
    </subcellularLocation>
</comment>
<dbReference type="InterPro" id="IPR009081">
    <property type="entry name" value="PP-bd_ACP"/>
</dbReference>
<protein>
    <recommendedName>
        <fullName evidence="8">Acyl carrier protein</fullName>
        <shortName evidence="8">ACP</shortName>
    </recommendedName>
</protein>
<dbReference type="GO" id="GO:0016020">
    <property type="term" value="C:membrane"/>
    <property type="evidence" value="ECO:0007669"/>
    <property type="project" value="GOC"/>
</dbReference>
<dbReference type="OrthoDB" id="9804551at2"/>
<dbReference type="GO" id="GO:0036104">
    <property type="term" value="P:Kdo2-lipid A biosynthetic process"/>
    <property type="evidence" value="ECO:0007669"/>
    <property type="project" value="UniProtKB-UniPathway"/>
</dbReference>
<dbReference type="GO" id="GO:0000036">
    <property type="term" value="F:acyl carrier activity"/>
    <property type="evidence" value="ECO:0007669"/>
    <property type="project" value="UniProtKB-UniRule"/>
</dbReference>
<dbReference type="InterPro" id="IPR006162">
    <property type="entry name" value="Ppantetheine_attach_site"/>
</dbReference>
<evidence type="ECO:0000256" key="8">
    <source>
        <dbReference type="HAMAP-Rule" id="MF_01217"/>
    </source>
</evidence>
<gene>
    <name evidence="8" type="primary">acpP</name>
    <name evidence="10" type="ORF">C7I55_11930</name>
</gene>
<keyword evidence="2 8" id="KW-0444">Lipid biosynthesis</keyword>
<dbReference type="InterPro" id="IPR036736">
    <property type="entry name" value="ACP-like_sf"/>
</dbReference>
<feature type="domain" description="Carrier" evidence="9">
    <location>
        <begin position="1"/>
        <end position="75"/>
    </location>
</feature>
<dbReference type="HAMAP" id="MF_01217">
    <property type="entry name" value="Acyl_carrier"/>
    <property type="match status" value="1"/>
</dbReference>
<evidence type="ECO:0000256" key="2">
    <source>
        <dbReference type="ARBA" id="ARBA00022516"/>
    </source>
</evidence>
<keyword evidence="5 8" id="KW-0443">Lipid metabolism</keyword>
<dbReference type="RefSeq" id="WP_106513119.1">
    <property type="nucleotide sequence ID" value="NZ_PXYI01000003.1"/>
</dbReference>
<evidence type="ECO:0000256" key="6">
    <source>
        <dbReference type="ARBA" id="ARBA00023160"/>
    </source>
</evidence>
<dbReference type="Pfam" id="PF00550">
    <property type="entry name" value="PP-binding"/>
    <property type="match status" value="1"/>
</dbReference>
<comment type="function">
    <text evidence="8">Carrier of the growing fatty acid chain in fatty acid biosynthesis.</text>
</comment>
<evidence type="ECO:0000256" key="3">
    <source>
        <dbReference type="ARBA" id="ARBA00022553"/>
    </source>
</evidence>
<dbReference type="InterPro" id="IPR003231">
    <property type="entry name" value="ACP"/>
</dbReference>
<keyword evidence="1 8" id="KW-0596">Phosphopantetheine</keyword>
<evidence type="ECO:0000313" key="10">
    <source>
        <dbReference type="EMBL" id="PSJ40963.1"/>
    </source>
</evidence>
<evidence type="ECO:0000313" key="11">
    <source>
        <dbReference type="Proteomes" id="UP000241167"/>
    </source>
</evidence>
<dbReference type="Proteomes" id="UP000241167">
    <property type="component" value="Unassembled WGS sequence"/>
</dbReference>
<comment type="pathway">
    <text evidence="8">Lipid metabolism; fatty acid biosynthesis.</text>
</comment>
<keyword evidence="4 8" id="KW-0276">Fatty acid metabolism</keyword>
<keyword evidence="3 8" id="KW-0597">Phosphoprotein</keyword>
<comment type="caution">
    <text evidence="10">The sequence shown here is derived from an EMBL/GenBank/DDBJ whole genome shotgun (WGS) entry which is preliminary data.</text>
</comment>
<evidence type="ECO:0000256" key="7">
    <source>
        <dbReference type="ARBA" id="ARBA00024328"/>
    </source>
</evidence>
<dbReference type="EMBL" id="PXYI01000003">
    <property type="protein sequence ID" value="PSJ40963.1"/>
    <property type="molecule type" value="Genomic_DNA"/>
</dbReference>
<sequence>MDEDAVRALIAEHFGREPGCASDAARFNEDLGADSLDIVELTMLLENDLGVAIGEEEGERCTCVGDALQLLREKMASPAPQPGSGPATGRR</sequence>
<dbReference type="UniPathway" id="UPA00094"/>
<keyword evidence="6 8" id="KW-0275">Fatty acid biosynthesis</keyword>
<evidence type="ECO:0000256" key="1">
    <source>
        <dbReference type="ARBA" id="ARBA00022450"/>
    </source>
</evidence>